<reference evidence="2" key="1">
    <citation type="submission" date="2021-02" db="EMBL/GenBank/DDBJ databases">
        <authorList>
            <person name="Nowell W R."/>
        </authorList>
    </citation>
    <scope>NUCLEOTIDE SEQUENCE</scope>
</reference>
<evidence type="ECO:0000313" key="2">
    <source>
        <dbReference type="EMBL" id="CAF4438323.1"/>
    </source>
</evidence>
<accession>A0A820RIG3</accession>
<feature type="compositionally biased region" description="Polar residues" evidence="1">
    <location>
        <begin position="418"/>
        <end position="432"/>
    </location>
</feature>
<proteinExistence type="predicted"/>
<sequence>MLLGNVREDLHPNCRTSRSAPHVTPSFSINDTIKIPLTSMSTSNQTSIGSQEAIMNYARMSYRYTTVTLLSMRPQAEVTIFPDHLVERRFLDDENYINLDRMLAEKGGKFRQNSYGIHDGAGDGPITSTRIHKYDFSDPCVIEKVKSRRSKDSLTPHQVAALTSVATRHQSSTYPTPLLSPRQIQQPSQVWIDDYSHRKAKFDGNKYQHHLPTPNQRSNLNSSGIVTNEIHSPLPPNYRSNNIQRNTSTVPILQRLFQAQQRQQNEHLKMDARNKQTSSYVNSPISISEHYQKDVSVFCTPRSPEQSTSCNTLAWPFSMDQNQKPVTHPLHIPMSTQNTVKKNQVFILKLGFEFDYLRFPQDLLTQLINEQLRCSTTMQTPISSNMDTNDLNNINQNDNIDGDDDDEQNYYSAPPSPMKQQDSSQSLFNNSDTPEHNRIYNQAVLLNSLVRNMVNESNIKNSSSNESCFSNDTQSTNLNVEENESYTEMYNLIRLLSPGIKNVAQQELLQYLEQGCLNERNEMLRLVGSLNPNEQNSLKPILLRLINEQLDIMKKQQQIQQGSSTSIPHEYSQETRSTLESWFGSDIYANAYPRMPSDRVISACDLEQSRISR</sequence>
<dbReference type="Proteomes" id="UP000663851">
    <property type="component" value="Unassembled WGS sequence"/>
</dbReference>
<dbReference type="EMBL" id="CAJOBO010002220">
    <property type="protein sequence ID" value="CAF4438323.1"/>
    <property type="molecule type" value="Genomic_DNA"/>
</dbReference>
<dbReference type="AlphaFoldDB" id="A0A820RIG3"/>
<organism evidence="2 3">
    <name type="scientific">Rotaria socialis</name>
    <dbReference type="NCBI Taxonomy" id="392032"/>
    <lineage>
        <taxon>Eukaryota</taxon>
        <taxon>Metazoa</taxon>
        <taxon>Spiralia</taxon>
        <taxon>Gnathifera</taxon>
        <taxon>Rotifera</taxon>
        <taxon>Eurotatoria</taxon>
        <taxon>Bdelloidea</taxon>
        <taxon>Philodinida</taxon>
        <taxon>Philodinidae</taxon>
        <taxon>Rotaria</taxon>
    </lineage>
</organism>
<comment type="caution">
    <text evidence="2">The sequence shown here is derived from an EMBL/GenBank/DDBJ whole genome shotgun (WGS) entry which is preliminary data.</text>
</comment>
<evidence type="ECO:0000256" key="1">
    <source>
        <dbReference type="SAM" id="MobiDB-lite"/>
    </source>
</evidence>
<feature type="compositionally biased region" description="Low complexity" evidence="1">
    <location>
        <begin position="385"/>
        <end position="399"/>
    </location>
</feature>
<evidence type="ECO:0000313" key="3">
    <source>
        <dbReference type="Proteomes" id="UP000663851"/>
    </source>
</evidence>
<name>A0A820RIG3_9BILA</name>
<gene>
    <name evidence="2" type="ORF">HFQ381_LOCUS22919</name>
</gene>
<feature type="region of interest" description="Disordered" evidence="1">
    <location>
        <begin position="380"/>
        <end position="433"/>
    </location>
</feature>
<protein>
    <submittedName>
        <fullName evidence="2">Uncharacterized protein</fullName>
    </submittedName>
</protein>